<dbReference type="HOGENOM" id="CLU_060552_3_1_10"/>
<keyword evidence="1" id="KW-0378">Hydrolase</keyword>
<dbReference type="Gene3D" id="3.90.79.10">
    <property type="entry name" value="Nucleoside Triphosphate Pyrophosphohydrolase"/>
    <property type="match status" value="1"/>
</dbReference>
<dbReference type="OrthoDB" id="9786032at2"/>
<dbReference type="InterPro" id="IPR000086">
    <property type="entry name" value="NUDIX_hydrolase_dom"/>
</dbReference>
<dbReference type="Proteomes" id="UP000004913">
    <property type="component" value="Unassembled WGS sequence"/>
</dbReference>
<feature type="domain" description="Nudix hydrolase" evidence="2">
    <location>
        <begin position="30"/>
        <end position="164"/>
    </location>
</feature>
<dbReference type="InterPro" id="IPR020084">
    <property type="entry name" value="NUDIX_hydrolase_CS"/>
</dbReference>
<comment type="caution">
    <text evidence="3">The sequence shown here is derived from an EMBL/GenBank/DDBJ whole genome shotgun (WGS) entry which is preliminary data.</text>
</comment>
<sequence length="173" mass="19990">MPEEIFPLVDETGNIIGQAPRSVCHDGSKLLHPVIHLHIFNSEGDLYLQKRSPTKDVQPNKWDSSVAGHIDLDEMPYMAAWREAREELGLSDIEPIFITKYIIETEKERELSYCFYTIYNGDFILNREELSDGRFWKIEEIQSNLGKDIFTTNFELDFIKFLNKGLSGISSDI</sequence>
<dbReference type="Pfam" id="PF00293">
    <property type="entry name" value="NUDIX"/>
    <property type="match status" value="1"/>
</dbReference>
<organism evidence="3 4">
    <name type="scientific">Dysgonomonas gadei ATCC BAA-286</name>
    <dbReference type="NCBI Taxonomy" id="742766"/>
    <lineage>
        <taxon>Bacteria</taxon>
        <taxon>Pseudomonadati</taxon>
        <taxon>Bacteroidota</taxon>
        <taxon>Bacteroidia</taxon>
        <taxon>Bacteroidales</taxon>
        <taxon>Dysgonomonadaceae</taxon>
        <taxon>Dysgonomonas</taxon>
    </lineage>
</organism>
<evidence type="ECO:0000256" key="1">
    <source>
        <dbReference type="ARBA" id="ARBA00022801"/>
    </source>
</evidence>
<evidence type="ECO:0000313" key="3">
    <source>
        <dbReference type="EMBL" id="EGK03151.1"/>
    </source>
</evidence>
<name>F5IUF4_9BACT</name>
<protein>
    <recommendedName>
        <fullName evidence="2">Nudix hydrolase domain-containing protein</fullName>
    </recommendedName>
</protein>
<dbReference type="eggNOG" id="COG1443">
    <property type="taxonomic scope" value="Bacteria"/>
</dbReference>
<dbReference type="PROSITE" id="PS00893">
    <property type="entry name" value="NUDIX_BOX"/>
    <property type="match status" value="1"/>
</dbReference>
<dbReference type="SUPFAM" id="SSF55811">
    <property type="entry name" value="Nudix"/>
    <property type="match status" value="1"/>
</dbReference>
<dbReference type="AlphaFoldDB" id="F5IUF4"/>
<dbReference type="CDD" id="cd04692">
    <property type="entry name" value="NUDIX_Hydrolase"/>
    <property type="match status" value="1"/>
</dbReference>
<proteinExistence type="predicted"/>
<dbReference type="PROSITE" id="PS51462">
    <property type="entry name" value="NUDIX"/>
    <property type="match status" value="1"/>
</dbReference>
<accession>F5IUF4</accession>
<evidence type="ECO:0000313" key="4">
    <source>
        <dbReference type="Proteomes" id="UP000004913"/>
    </source>
</evidence>
<dbReference type="InterPro" id="IPR015797">
    <property type="entry name" value="NUDIX_hydrolase-like_dom_sf"/>
</dbReference>
<keyword evidence="4" id="KW-1185">Reference proteome</keyword>
<dbReference type="STRING" id="742766.HMPREF9455_00721"/>
<gene>
    <name evidence="3" type="ORF">HMPREF9455_00721</name>
</gene>
<evidence type="ECO:0000259" key="2">
    <source>
        <dbReference type="PROSITE" id="PS51462"/>
    </source>
</evidence>
<dbReference type="GO" id="GO:0016787">
    <property type="term" value="F:hydrolase activity"/>
    <property type="evidence" value="ECO:0007669"/>
    <property type="project" value="UniProtKB-KW"/>
</dbReference>
<dbReference type="RefSeq" id="WP_006798236.1">
    <property type="nucleotide sequence ID" value="NZ_GL891979.1"/>
</dbReference>
<reference evidence="3 4" key="1">
    <citation type="submission" date="2011-04" db="EMBL/GenBank/DDBJ databases">
        <title>The Genome Sequence of Dysgonomonas gadei ATCC BAA-286.</title>
        <authorList>
            <consortium name="The Broad Institute Genome Sequencing Platform"/>
            <person name="Earl A."/>
            <person name="Ward D."/>
            <person name="Feldgarden M."/>
            <person name="Gevers D."/>
            <person name="Pudlo N."/>
            <person name="Martens E."/>
            <person name="Allen-Vercoe E."/>
            <person name="Young S.K."/>
            <person name="Zeng Q."/>
            <person name="Gargeya S."/>
            <person name="Fitzgerald M."/>
            <person name="Haas B."/>
            <person name="Abouelleil A."/>
            <person name="Alvarado L."/>
            <person name="Arachchi H.M."/>
            <person name="Berlin A."/>
            <person name="Brown A."/>
            <person name="Chapman S.B."/>
            <person name="Chen Z."/>
            <person name="Dunbar C."/>
            <person name="Freedman E."/>
            <person name="Gearin G."/>
            <person name="Gellesch M."/>
            <person name="Goldberg J."/>
            <person name="Griggs A."/>
            <person name="Gujja S."/>
            <person name="Heiman D."/>
            <person name="Howarth C."/>
            <person name="Larson L."/>
            <person name="Lui A."/>
            <person name="MacDonald P.J.P."/>
            <person name="Mehta T."/>
            <person name="Montmayeur A."/>
            <person name="Murphy C."/>
            <person name="Neiman D."/>
            <person name="Pearson M."/>
            <person name="Priest M."/>
            <person name="Roberts A."/>
            <person name="Saif S."/>
            <person name="Shea T."/>
            <person name="Shenoy N."/>
            <person name="Sisk P."/>
            <person name="Stolte C."/>
            <person name="Sykes S."/>
            <person name="Yandava C."/>
            <person name="Wortman J."/>
            <person name="Nusbaum C."/>
            <person name="Birren B."/>
        </authorList>
    </citation>
    <scope>NUCLEOTIDE SEQUENCE [LARGE SCALE GENOMIC DNA]</scope>
    <source>
        <strain evidence="3 4">ATCC BAA-286</strain>
    </source>
</reference>
<dbReference type="EMBL" id="ADLV01000013">
    <property type="protein sequence ID" value="EGK03151.1"/>
    <property type="molecule type" value="Genomic_DNA"/>
</dbReference>
<dbReference type="PANTHER" id="PTHR10885:SF0">
    <property type="entry name" value="ISOPENTENYL-DIPHOSPHATE DELTA-ISOMERASE"/>
    <property type="match status" value="1"/>
</dbReference>
<dbReference type="PANTHER" id="PTHR10885">
    <property type="entry name" value="ISOPENTENYL-DIPHOSPHATE DELTA-ISOMERASE"/>
    <property type="match status" value="1"/>
</dbReference>